<dbReference type="Proteomes" id="UP001155586">
    <property type="component" value="Unassembled WGS sequence"/>
</dbReference>
<reference evidence="2" key="1">
    <citation type="submission" date="2022-02" db="EMBL/GenBank/DDBJ databases">
        <title>Vibrio sp. nov., a new bacterium isolated from Bohai sea, China.</title>
        <authorList>
            <person name="Yuan Y."/>
        </authorList>
    </citation>
    <scope>NUCLEOTIDE SEQUENCE</scope>
    <source>
        <strain evidence="2">DBSS07</strain>
    </source>
</reference>
<dbReference type="AlphaFoldDB" id="A0A9X3CHJ7"/>
<accession>A0A9X3CHJ7</accession>
<feature type="compositionally biased region" description="Basic and acidic residues" evidence="1">
    <location>
        <begin position="17"/>
        <end position="30"/>
    </location>
</feature>
<keyword evidence="3" id="KW-1185">Reference proteome</keyword>
<comment type="caution">
    <text evidence="2">The sequence shown here is derived from an EMBL/GenBank/DDBJ whole genome shotgun (WGS) entry which is preliminary data.</text>
</comment>
<protein>
    <submittedName>
        <fullName evidence="2">Uncharacterized protein</fullName>
    </submittedName>
</protein>
<name>A0A9X3CHJ7_9VIBR</name>
<feature type="region of interest" description="Disordered" evidence="1">
    <location>
        <begin position="1"/>
        <end position="30"/>
    </location>
</feature>
<evidence type="ECO:0000256" key="1">
    <source>
        <dbReference type="SAM" id="MobiDB-lite"/>
    </source>
</evidence>
<sequence length="69" mass="7661">MTEQEMTEQDAAQQEVVEQKLVEQEPKPKSIDGRVLLENEPTRQVLGAIESVTDTLNVLSFGIFAGSRT</sequence>
<proteinExistence type="predicted"/>
<evidence type="ECO:0000313" key="3">
    <source>
        <dbReference type="Proteomes" id="UP001155586"/>
    </source>
</evidence>
<evidence type="ECO:0000313" key="2">
    <source>
        <dbReference type="EMBL" id="MCW8335896.1"/>
    </source>
</evidence>
<gene>
    <name evidence="2" type="ORF">MD483_18960</name>
</gene>
<dbReference type="EMBL" id="JAKRRX010000152">
    <property type="protein sequence ID" value="MCW8335896.1"/>
    <property type="molecule type" value="Genomic_DNA"/>
</dbReference>
<organism evidence="2 3">
    <name type="scientific">Vibrio paucivorans</name>
    <dbReference type="NCBI Taxonomy" id="2829489"/>
    <lineage>
        <taxon>Bacteria</taxon>
        <taxon>Pseudomonadati</taxon>
        <taxon>Pseudomonadota</taxon>
        <taxon>Gammaproteobacteria</taxon>
        <taxon>Vibrionales</taxon>
        <taxon>Vibrionaceae</taxon>
        <taxon>Vibrio</taxon>
    </lineage>
</organism>
<dbReference type="RefSeq" id="WP_265688976.1">
    <property type="nucleotide sequence ID" value="NZ_JAKRRX010000152.1"/>
</dbReference>